<dbReference type="CDD" id="cd02022">
    <property type="entry name" value="DPCK"/>
    <property type="match status" value="1"/>
</dbReference>
<dbReference type="Proteomes" id="UP001566476">
    <property type="component" value="Unassembled WGS sequence"/>
</dbReference>
<keyword evidence="3 6" id="KW-0808">Transferase</keyword>
<evidence type="ECO:0000256" key="1">
    <source>
        <dbReference type="ARBA" id="ARBA00022741"/>
    </source>
</evidence>
<gene>
    <name evidence="3 6" type="primary">coaE</name>
    <name evidence="6" type="ORF">AB2L28_12415</name>
</gene>
<dbReference type="InterPro" id="IPR001977">
    <property type="entry name" value="Depp_CoAkinase"/>
</dbReference>
<dbReference type="Gene3D" id="3.40.50.300">
    <property type="entry name" value="P-loop containing nucleotide triphosphate hydrolases"/>
    <property type="match status" value="1"/>
</dbReference>
<evidence type="ECO:0000256" key="3">
    <source>
        <dbReference type="HAMAP-Rule" id="MF_00376"/>
    </source>
</evidence>
<dbReference type="PANTHER" id="PTHR10695">
    <property type="entry name" value="DEPHOSPHO-COA KINASE-RELATED"/>
    <property type="match status" value="1"/>
</dbReference>
<comment type="similarity">
    <text evidence="3">Belongs to the CoaE family.</text>
</comment>
<dbReference type="PANTHER" id="PTHR10695:SF46">
    <property type="entry name" value="BIFUNCTIONAL COENZYME A SYNTHASE-RELATED"/>
    <property type="match status" value="1"/>
</dbReference>
<keyword evidence="3" id="KW-0963">Cytoplasm</keyword>
<dbReference type="PROSITE" id="PS51219">
    <property type="entry name" value="DPCK"/>
    <property type="match status" value="1"/>
</dbReference>
<dbReference type="SUPFAM" id="SSF52540">
    <property type="entry name" value="P-loop containing nucleoside triphosphate hydrolases"/>
    <property type="match status" value="1"/>
</dbReference>
<dbReference type="NCBIfam" id="NF002879">
    <property type="entry name" value="PRK03333.1"/>
    <property type="match status" value="1"/>
</dbReference>
<dbReference type="EC" id="2.7.1.24" evidence="3 4"/>
<evidence type="ECO:0000256" key="4">
    <source>
        <dbReference type="NCBIfam" id="TIGR00152"/>
    </source>
</evidence>
<keyword evidence="2 3" id="KW-0067">ATP-binding</keyword>
<name>A0ABV4I304_9ACTN</name>
<evidence type="ECO:0000256" key="2">
    <source>
        <dbReference type="ARBA" id="ARBA00022840"/>
    </source>
</evidence>
<protein>
    <recommendedName>
        <fullName evidence="3 4">Dephospho-CoA kinase</fullName>
        <ecNumber evidence="3 4">2.7.1.24</ecNumber>
    </recommendedName>
    <alternativeName>
        <fullName evidence="3">Dephosphocoenzyme A kinase</fullName>
    </alternativeName>
</protein>
<keyword evidence="1 3" id="KW-0547">Nucleotide-binding</keyword>
<comment type="pathway">
    <text evidence="3">Cofactor biosynthesis; coenzyme A biosynthesis; CoA from (R)-pantothenate: step 5/5.</text>
</comment>
<keyword evidence="3 6" id="KW-0418">Kinase</keyword>
<reference evidence="6 7" key="1">
    <citation type="submission" date="2024-07" db="EMBL/GenBank/DDBJ databases">
        <authorList>
            <person name="Thanompreechachai J."/>
            <person name="Duangmal K."/>
        </authorList>
    </citation>
    <scope>NUCLEOTIDE SEQUENCE [LARGE SCALE GENOMIC DNA]</scope>
    <source>
        <strain evidence="6 7">TBRC 1896</strain>
    </source>
</reference>
<dbReference type="RefSeq" id="WP_370719222.1">
    <property type="nucleotide sequence ID" value="NZ_JBGGTQ010000005.1"/>
</dbReference>
<comment type="catalytic activity">
    <reaction evidence="3">
        <text>3'-dephospho-CoA + ATP = ADP + CoA + H(+)</text>
        <dbReference type="Rhea" id="RHEA:18245"/>
        <dbReference type="ChEBI" id="CHEBI:15378"/>
        <dbReference type="ChEBI" id="CHEBI:30616"/>
        <dbReference type="ChEBI" id="CHEBI:57287"/>
        <dbReference type="ChEBI" id="CHEBI:57328"/>
        <dbReference type="ChEBI" id="CHEBI:456216"/>
        <dbReference type="EC" id="2.7.1.24"/>
    </reaction>
</comment>
<dbReference type="HAMAP" id="MF_00376">
    <property type="entry name" value="Dephospho_CoA_kinase"/>
    <property type="match status" value="1"/>
</dbReference>
<dbReference type="EMBL" id="JBGGTQ010000005">
    <property type="protein sequence ID" value="MEZ0493036.1"/>
    <property type="molecule type" value="Genomic_DNA"/>
</dbReference>
<sequence length="297" mass="30510">MLRVGLTGGIGAGKSTVSRLLVQLGAVLVDADVVAREVVAAGTPGLAAVVEEFGPGVLADDGSLDRPVLGRVVFGDTGRRAALNAIVHPLVAARRAELAAAAPEDAVVVEDVPLLVETGAAPTYPLVVVVDADATERERRLVTERGMDAQAARARIAAQAGDEERRTAADVLLPNPRRDPAAPDPLPGLVGRLWSERLVPFEEGTRTGRPGALPAGTPAEGDERRVLARLERAAGSARLTATGAWPLRTVVSAEGGLAGLGYVRAGQGRWASADPGCAVLVEVEAGLARRARVGGPT</sequence>
<feature type="binding site" evidence="3">
    <location>
        <begin position="11"/>
        <end position="16"/>
    </location>
    <ligand>
        <name>ATP</name>
        <dbReference type="ChEBI" id="CHEBI:30616"/>
    </ligand>
</feature>
<evidence type="ECO:0000256" key="5">
    <source>
        <dbReference type="SAM" id="MobiDB-lite"/>
    </source>
</evidence>
<comment type="function">
    <text evidence="3">Catalyzes the phosphorylation of the 3'-hydroxyl group of dephosphocoenzyme A to form coenzyme A.</text>
</comment>
<comment type="caution">
    <text evidence="6">The sequence shown here is derived from an EMBL/GenBank/DDBJ whole genome shotgun (WGS) entry which is preliminary data.</text>
</comment>
<dbReference type="InterPro" id="IPR027417">
    <property type="entry name" value="P-loop_NTPase"/>
</dbReference>
<accession>A0ABV4I304</accession>
<organism evidence="6 7">
    <name type="scientific">Kineococcus mangrovi</name>
    <dbReference type="NCBI Taxonomy" id="1660183"/>
    <lineage>
        <taxon>Bacteria</taxon>
        <taxon>Bacillati</taxon>
        <taxon>Actinomycetota</taxon>
        <taxon>Actinomycetes</taxon>
        <taxon>Kineosporiales</taxon>
        <taxon>Kineosporiaceae</taxon>
        <taxon>Kineococcus</taxon>
    </lineage>
</organism>
<dbReference type="Pfam" id="PF01121">
    <property type="entry name" value="CoaE"/>
    <property type="match status" value="1"/>
</dbReference>
<keyword evidence="3" id="KW-0173">Coenzyme A biosynthesis</keyword>
<feature type="region of interest" description="Disordered" evidence="5">
    <location>
        <begin position="203"/>
        <end position="222"/>
    </location>
</feature>
<keyword evidence="7" id="KW-1185">Reference proteome</keyword>
<comment type="subcellular location">
    <subcellularLocation>
        <location evidence="3">Cytoplasm</location>
    </subcellularLocation>
</comment>
<dbReference type="GO" id="GO:0004140">
    <property type="term" value="F:dephospho-CoA kinase activity"/>
    <property type="evidence" value="ECO:0007669"/>
    <property type="project" value="UniProtKB-EC"/>
</dbReference>
<dbReference type="NCBIfam" id="TIGR00152">
    <property type="entry name" value="dephospho-CoA kinase"/>
    <property type="match status" value="1"/>
</dbReference>
<evidence type="ECO:0000313" key="6">
    <source>
        <dbReference type="EMBL" id="MEZ0493036.1"/>
    </source>
</evidence>
<evidence type="ECO:0000313" key="7">
    <source>
        <dbReference type="Proteomes" id="UP001566476"/>
    </source>
</evidence>
<proteinExistence type="inferred from homology"/>